<gene>
    <name evidence="2" type="ORF">AKJ09_04959</name>
</gene>
<name>A0A0K1PXP4_9BACT</name>
<keyword evidence="1" id="KW-0802">TPR repeat</keyword>
<dbReference type="InterPro" id="IPR011990">
    <property type="entry name" value="TPR-like_helical_dom_sf"/>
</dbReference>
<dbReference type="OrthoDB" id="174931at2"/>
<evidence type="ECO:0000313" key="3">
    <source>
        <dbReference type="Proteomes" id="UP000064967"/>
    </source>
</evidence>
<dbReference type="InterPro" id="IPR019734">
    <property type="entry name" value="TPR_rpt"/>
</dbReference>
<dbReference type="Gene3D" id="1.25.40.10">
    <property type="entry name" value="Tetratricopeptide repeat domain"/>
    <property type="match status" value="1"/>
</dbReference>
<dbReference type="EMBL" id="CP012333">
    <property type="protein sequence ID" value="AKU98295.1"/>
    <property type="molecule type" value="Genomic_DNA"/>
</dbReference>
<dbReference type="SMART" id="SM00028">
    <property type="entry name" value="TPR"/>
    <property type="match status" value="3"/>
</dbReference>
<dbReference type="AlphaFoldDB" id="A0A0K1PXP4"/>
<reference evidence="2 3" key="1">
    <citation type="submission" date="2015-08" db="EMBL/GenBank/DDBJ databases">
        <authorList>
            <person name="Babu N.S."/>
            <person name="Beckwith C.J."/>
            <person name="Beseler K.G."/>
            <person name="Brison A."/>
            <person name="Carone J.V."/>
            <person name="Caskin T.P."/>
            <person name="Diamond M."/>
            <person name="Durham M.E."/>
            <person name="Foxe J.M."/>
            <person name="Go M."/>
            <person name="Henderson B.A."/>
            <person name="Jones I.B."/>
            <person name="McGettigan J.A."/>
            <person name="Micheletti S.J."/>
            <person name="Nasrallah M.E."/>
            <person name="Ortiz D."/>
            <person name="Piller C.R."/>
            <person name="Privatt S.R."/>
            <person name="Schneider S.L."/>
            <person name="Sharp S."/>
            <person name="Smith T.C."/>
            <person name="Stanton J.D."/>
            <person name="Ullery H.E."/>
            <person name="Wilson R.J."/>
            <person name="Serrano M.G."/>
            <person name="Buck G."/>
            <person name="Lee V."/>
            <person name="Wang Y."/>
            <person name="Carvalho R."/>
            <person name="Voegtly L."/>
            <person name="Shi R."/>
            <person name="Duckworth R."/>
            <person name="Johnson A."/>
            <person name="Loviza R."/>
            <person name="Walstead R."/>
            <person name="Shah Z."/>
            <person name="Kiflezghi M."/>
            <person name="Wade K."/>
            <person name="Ball S.L."/>
            <person name="Bradley K.W."/>
            <person name="Asai D.J."/>
            <person name="Bowman C.A."/>
            <person name="Russell D.A."/>
            <person name="Pope W.H."/>
            <person name="Jacobs-Sera D."/>
            <person name="Hendrix R.W."/>
            <person name="Hatfull G.F."/>
        </authorList>
    </citation>
    <scope>NUCLEOTIDE SEQUENCE [LARGE SCALE GENOMIC DNA]</scope>
    <source>
        <strain evidence="2 3">DSM 27648</strain>
    </source>
</reference>
<dbReference type="Proteomes" id="UP000064967">
    <property type="component" value="Chromosome"/>
</dbReference>
<feature type="repeat" description="TPR" evidence="1">
    <location>
        <begin position="3"/>
        <end position="36"/>
    </location>
</feature>
<dbReference type="STRING" id="1391654.AKJ09_04959"/>
<evidence type="ECO:0000256" key="1">
    <source>
        <dbReference type="PROSITE-ProRule" id="PRU00339"/>
    </source>
</evidence>
<dbReference type="Pfam" id="PF14559">
    <property type="entry name" value="TPR_19"/>
    <property type="match status" value="1"/>
</dbReference>
<organism evidence="2 3">
    <name type="scientific">Labilithrix luteola</name>
    <dbReference type="NCBI Taxonomy" id="1391654"/>
    <lineage>
        <taxon>Bacteria</taxon>
        <taxon>Pseudomonadati</taxon>
        <taxon>Myxococcota</taxon>
        <taxon>Polyangia</taxon>
        <taxon>Polyangiales</taxon>
        <taxon>Labilitrichaceae</taxon>
        <taxon>Labilithrix</taxon>
    </lineage>
</organism>
<protein>
    <submittedName>
        <fullName evidence="2">Uncharacterized protein</fullName>
    </submittedName>
</protein>
<sequence length="291" mass="32941">MTADELIEQGVQHSENGQFAAAVEVYLRAFELSPKDERLPWEAARLYLYMLSDPEKAVRWFEASLPLIQNPFKACDTRYHLGLAHTFLKDDTKAAARFEEVLAHTPTHVLACIELGKLMTRKGDFERAKDLLQQAVLHNNMRSTLPEMFPDGQRGSAHAAALAWMNLGRLGYVASDDEALGNTAAERLIEDLGDDQRVLMLAKEAHEAGKPYSALAVLDVFLSYHPDHEEAVQQWVRISLDELGQFDDVVDLVLQLGENDTKWAERLIDEVLRRKPDHAGALEYRRVKTKH</sequence>
<proteinExistence type="predicted"/>
<dbReference type="SUPFAM" id="SSF48452">
    <property type="entry name" value="TPR-like"/>
    <property type="match status" value="1"/>
</dbReference>
<dbReference type="Pfam" id="PF13432">
    <property type="entry name" value="TPR_16"/>
    <property type="match status" value="1"/>
</dbReference>
<keyword evidence="3" id="KW-1185">Reference proteome</keyword>
<accession>A0A0K1PXP4</accession>
<evidence type="ECO:0000313" key="2">
    <source>
        <dbReference type="EMBL" id="AKU98295.1"/>
    </source>
</evidence>
<dbReference type="KEGG" id="llu:AKJ09_04959"/>
<dbReference type="RefSeq" id="WP_146649280.1">
    <property type="nucleotide sequence ID" value="NZ_CP012333.1"/>
</dbReference>
<dbReference type="PROSITE" id="PS50005">
    <property type="entry name" value="TPR"/>
    <property type="match status" value="1"/>
</dbReference>